<evidence type="ECO:0000256" key="1">
    <source>
        <dbReference type="SAM" id="Phobius"/>
    </source>
</evidence>
<comment type="caution">
    <text evidence="3">The sequence shown here is derived from an EMBL/GenBank/DDBJ whole genome shotgun (WGS) entry which is preliminary data.</text>
</comment>
<evidence type="ECO:0000313" key="3">
    <source>
        <dbReference type="EMBL" id="MPM28178.1"/>
    </source>
</evidence>
<dbReference type="AlphaFoldDB" id="A0A644YJI8"/>
<gene>
    <name evidence="3" type="ORF">SDC9_74697</name>
</gene>
<reference evidence="3" key="1">
    <citation type="submission" date="2019-08" db="EMBL/GenBank/DDBJ databases">
        <authorList>
            <person name="Kucharzyk K."/>
            <person name="Murdoch R.W."/>
            <person name="Higgins S."/>
            <person name="Loffler F."/>
        </authorList>
    </citation>
    <scope>NUCLEOTIDE SEQUENCE</scope>
</reference>
<protein>
    <recommendedName>
        <fullName evidence="2">Signal transduction histidine kinase internal region domain-containing protein</fullName>
    </recommendedName>
</protein>
<dbReference type="InterPro" id="IPR010559">
    <property type="entry name" value="Sig_transdc_His_kin_internal"/>
</dbReference>
<dbReference type="Pfam" id="PF06580">
    <property type="entry name" value="His_kinase"/>
    <property type="match status" value="1"/>
</dbReference>
<feature type="transmembrane region" description="Helical" evidence="1">
    <location>
        <begin position="89"/>
        <end position="114"/>
    </location>
</feature>
<dbReference type="PANTHER" id="PTHR34220:SF7">
    <property type="entry name" value="SENSOR HISTIDINE KINASE YPDA"/>
    <property type="match status" value="1"/>
</dbReference>
<evidence type="ECO:0000259" key="2">
    <source>
        <dbReference type="Pfam" id="PF06580"/>
    </source>
</evidence>
<keyword evidence="1" id="KW-0812">Transmembrane</keyword>
<dbReference type="InterPro" id="IPR050640">
    <property type="entry name" value="Bact_2-comp_sensor_kinase"/>
</dbReference>
<proteinExistence type="predicted"/>
<organism evidence="3">
    <name type="scientific">bioreactor metagenome</name>
    <dbReference type="NCBI Taxonomy" id="1076179"/>
    <lineage>
        <taxon>unclassified sequences</taxon>
        <taxon>metagenomes</taxon>
        <taxon>ecological metagenomes</taxon>
    </lineage>
</organism>
<feature type="transmembrane region" description="Helical" evidence="1">
    <location>
        <begin position="126"/>
        <end position="147"/>
    </location>
</feature>
<feature type="transmembrane region" description="Helical" evidence="1">
    <location>
        <begin position="15"/>
        <end position="37"/>
    </location>
</feature>
<dbReference type="PANTHER" id="PTHR34220">
    <property type="entry name" value="SENSOR HISTIDINE KINASE YPDA"/>
    <property type="match status" value="1"/>
</dbReference>
<feature type="domain" description="Signal transduction histidine kinase internal region" evidence="2">
    <location>
        <begin position="173"/>
        <end position="249"/>
    </location>
</feature>
<dbReference type="EMBL" id="VSSQ01005183">
    <property type="protein sequence ID" value="MPM28178.1"/>
    <property type="molecule type" value="Genomic_DNA"/>
</dbReference>
<sequence length="360" mass="41363">MRETKEQLGKNKQKFATMALISSLLYAIAAIIPIHLAIEYPSFKTMGSIFVLIFINLLILWLVNLYLYLLFSHKGRFWDYIIRPLTSYIIVIFISGIFIKLLLGTNFFSGLLALKENAPDYPTRMFAPFFTAAFSNTIVLLLLQYYIIDQRRVTVEIENSRLKASNAEAKNLQLKQYIHPHFLFNSLSILKSLIDSEPERAQEYLLSMSGFLRKSISLTQESTSLWTLKNELELSHDYIAMQKLRFGKAMEVEINLSTETLDQFVIPAYSIQLLLENALKHNYFTPEQPVYINVFQDGDYLSVVNNITKQVDKPTTPRTGLKNLSERSLAAVGKDIIIENNGKEFKVSIYLSDKKSILKE</sequence>
<feature type="transmembrane region" description="Helical" evidence="1">
    <location>
        <begin position="49"/>
        <end position="69"/>
    </location>
</feature>
<dbReference type="GO" id="GO:0000155">
    <property type="term" value="F:phosphorelay sensor kinase activity"/>
    <property type="evidence" value="ECO:0007669"/>
    <property type="project" value="InterPro"/>
</dbReference>
<keyword evidence="1" id="KW-0472">Membrane</keyword>
<accession>A0A644YJI8</accession>
<keyword evidence="1" id="KW-1133">Transmembrane helix</keyword>
<dbReference type="GO" id="GO:0016020">
    <property type="term" value="C:membrane"/>
    <property type="evidence" value="ECO:0007669"/>
    <property type="project" value="InterPro"/>
</dbReference>
<name>A0A644YJI8_9ZZZZ</name>